<dbReference type="Proteomes" id="UP000270296">
    <property type="component" value="Unassembled WGS sequence"/>
</dbReference>
<accession>A0A183IRJ5</accession>
<evidence type="ECO:0000256" key="2">
    <source>
        <dbReference type="ARBA" id="ARBA00022833"/>
    </source>
</evidence>
<dbReference type="PANTHER" id="PTHR45943:SF2">
    <property type="entry name" value="RING-TYPE DOMAIN-CONTAINING PROTEIN"/>
    <property type="match status" value="1"/>
</dbReference>
<dbReference type="SUPFAM" id="SSF57850">
    <property type="entry name" value="RING/U-box"/>
    <property type="match status" value="1"/>
</dbReference>
<dbReference type="WBParaSite" id="SBAD_0000648501-mRNA-1">
    <property type="protein sequence ID" value="SBAD_0000648501-mRNA-1"/>
    <property type="gene ID" value="SBAD_0000648501"/>
</dbReference>
<dbReference type="Gene3D" id="3.30.40.10">
    <property type="entry name" value="Zinc/RING finger domain, C3HC4 (zinc finger)"/>
    <property type="match status" value="1"/>
</dbReference>
<keyword evidence="2" id="KW-0862">Zinc</keyword>
<dbReference type="GO" id="GO:0008270">
    <property type="term" value="F:zinc ion binding"/>
    <property type="evidence" value="ECO:0007669"/>
    <property type="project" value="UniProtKB-KW"/>
</dbReference>
<dbReference type="GO" id="GO:0005886">
    <property type="term" value="C:plasma membrane"/>
    <property type="evidence" value="ECO:0007669"/>
    <property type="project" value="TreeGrafter"/>
</dbReference>
<reference evidence="7" key="1">
    <citation type="submission" date="2016-06" db="UniProtKB">
        <authorList>
            <consortium name="WormBaseParasite"/>
        </authorList>
    </citation>
    <scope>IDENTIFICATION</scope>
</reference>
<dbReference type="AlphaFoldDB" id="A0A183IRJ5"/>
<dbReference type="PANTHER" id="PTHR45943">
    <property type="entry name" value="E3 UBIQUITIN-PROTEIN LIGASE MYCBP2"/>
    <property type="match status" value="1"/>
</dbReference>
<dbReference type="InterPro" id="IPR013083">
    <property type="entry name" value="Znf_RING/FYVE/PHD"/>
</dbReference>
<protein>
    <submittedName>
        <fullName evidence="7">RING-type domain-containing protein</fullName>
    </submittedName>
</protein>
<dbReference type="InterPro" id="IPR001841">
    <property type="entry name" value="Znf_RING"/>
</dbReference>
<name>A0A183IRJ5_9BILA</name>
<dbReference type="EMBL" id="UZAM01009596">
    <property type="protein sequence ID" value="VDP09586.1"/>
    <property type="molecule type" value="Genomic_DNA"/>
</dbReference>
<evidence type="ECO:0000313" key="6">
    <source>
        <dbReference type="Proteomes" id="UP000270296"/>
    </source>
</evidence>
<evidence type="ECO:0000259" key="4">
    <source>
        <dbReference type="PROSITE" id="PS50089"/>
    </source>
</evidence>
<feature type="domain" description="RING-type" evidence="4">
    <location>
        <begin position="18"/>
        <end position="69"/>
    </location>
</feature>
<dbReference type="GO" id="GO:0005634">
    <property type="term" value="C:nucleus"/>
    <property type="evidence" value="ECO:0007669"/>
    <property type="project" value="TreeGrafter"/>
</dbReference>
<evidence type="ECO:0000313" key="7">
    <source>
        <dbReference type="WBParaSite" id="SBAD_0000648501-mRNA-1"/>
    </source>
</evidence>
<evidence type="ECO:0000256" key="3">
    <source>
        <dbReference type="PROSITE-ProRule" id="PRU00175"/>
    </source>
</evidence>
<keyword evidence="6" id="KW-1185">Reference proteome</keyword>
<reference evidence="5 6" key="2">
    <citation type="submission" date="2018-11" db="EMBL/GenBank/DDBJ databases">
        <authorList>
            <consortium name="Pathogen Informatics"/>
        </authorList>
    </citation>
    <scope>NUCLEOTIDE SEQUENCE [LARGE SCALE GENOMIC DNA]</scope>
</reference>
<keyword evidence="1 3" id="KW-0479">Metal-binding</keyword>
<evidence type="ECO:0000313" key="5">
    <source>
        <dbReference type="EMBL" id="VDP09586.1"/>
    </source>
</evidence>
<keyword evidence="1 3" id="KW-0863">Zinc-finger</keyword>
<sequence length="260" mass="29660">FFSCSKQYREKQHADDGCPACRWLRLADAPCIQLSCGHIFHYRCCLDVLKKGWRGPEVSFDFCTCPTCHKTFEHPLLEQALQPIWDLKAELLSRSIKWLLAKGERLPVGLESCSDWPLQRVVYFRCFKCKMFYFGGFRDSVPRSSVRFDIREMLCGGCSTHTACNDLIDVAAIPCSKHGVQYLRYRCHECSSIAVFFSFDGVHLCVDCYAKRVATVSRPSERIQPFPCGSSLIYCPLEVLYGTAETEFNLGCSMCRFGLT</sequence>
<evidence type="ECO:0000256" key="1">
    <source>
        <dbReference type="ARBA" id="ARBA00022771"/>
    </source>
</evidence>
<gene>
    <name evidence="5" type="ORF">SBAD_LOCUS6242</name>
</gene>
<dbReference type="PROSITE" id="PS50089">
    <property type="entry name" value="ZF_RING_2"/>
    <property type="match status" value="1"/>
</dbReference>
<dbReference type="GO" id="GO:0061630">
    <property type="term" value="F:ubiquitin protein ligase activity"/>
    <property type="evidence" value="ECO:0007669"/>
    <property type="project" value="TreeGrafter"/>
</dbReference>
<dbReference type="OrthoDB" id="9977870at2759"/>
<organism evidence="7">
    <name type="scientific">Soboliphyme baturini</name>
    <dbReference type="NCBI Taxonomy" id="241478"/>
    <lineage>
        <taxon>Eukaryota</taxon>
        <taxon>Metazoa</taxon>
        <taxon>Ecdysozoa</taxon>
        <taxon>Nematoda</taxon>
        <taxon>Enoplea</taxon>
        <taxon>Dorylaimia</taxon>
        <taxon>Dioctophymatida</taxon>
        <taxon>Dioctophymatoidea</taxon>
        <taxon>Soboliphymatidae</taxon>
        <taxon>Soboliphyme</taxon>
    </lineage>
</organism>
<proteinExistence type="predicted"/>